<reference evidence="2" key="1">
    <citation type="submission" date="2021-01" db="EMBL/GenBank/DDBJ databases">
        <title>Modified the classification status of verrucomicrobia.</title>
        <authorList>
            <person name="Feng X."/>
        </authorList>
    </citation>
    <scope>NUCLEOTIDE SEQUENCE</scope>
    <source>
        <strain evidence="2">JCM 18052</strain>
    </source>
</reference>
<dbReference type="Proteomes" id="UP000600139">
    <property type="component" value="Unassembled WGS sequence"/>
</dbReference>
<dbReference type="PROSITE" id="PS51257">
    <property type="entry name" value="PROKAR_LIPOPROTEIN"/>
    <property type="match status" value="1"/>
</dbReference>
<dbReference type="AlphaFoldDB" id="A0A934R276"/>
<feature type="chain" id="PRO_5037627139" description="SHOCT domain-containing protein" evidence="1">
    <location>
        <begin position="27"/>
        <end position="69"/>
    </location>
</feature>
<organism evidence="2 3">
    <name type="scientific">Luteolibacter yonseiensis</name>
    <dbReference type="NCBI Taxonomy" id="1144680"/>
    <lineage>
        <taxon>Bacteria</taxon>
        <taxon>Pseudomonadati</taxon>
        <taxon>Verrucomicrobiota</taxon>
        <taxon>Verrucomicrobiia</taxon>
        <taxon>Verrucomicrobiales</taxon>
        <taxon>Verrucomicrobiaceae</taxon>
        <taxon>Luteolibacter</taxon>
    </lineage>
</organism>
<sequence length="69" mass="7581">MKFRPVITSLLLACASAGLTSCFSSSKVNTKNETSVGQQLSDLDNAYRRGIITEKEYLKLKKAIIKAND</sequence>
<evidence type="ECO:0008006" key="4">
    <source>
        <dbReference type="Google" id="ProtNLM"/>
    </source>
</evidence>
<feature type="signal peptide" evidence="1">
    <location>
        <begin position="1"/>
        <end position="26"/>
    </location>
</feature>
<comment type="caution">
    <text evidence="2">The sequence shown here is derived from an EMBL/GenBank/DDBJ whole genome shotgun (WGS) entry which is preliminary data.</text>
</comment>
<dbReference type="RefSeq" id="WP_200350402.1">
    <property type="nucleotide sequence ID" value="NZ_BAABHZ010000012.1"/>
</dbReference>
<keyword evidence="3" id="KW-1185">Reference proteome</keyword>
<dbReference type="EMBL" id="JAENIK010000008">
    <property type="protein sequence ID" value="MBK1815442.1"/>
    <property type="molecule type" value="Genomic_DNA"/>
</dbReference>
<gene>
    <name evidence="2" type="ORF">JIN84_07445</name>
</gene>
<name>A0A934R276_9BACT</name>
<accession>A0A934R276</accession>
<evidence type="ECO:0000313" key="2">
    <source>
        <dbReference type="EMBL" id="MBK1815442.1"/>
    </source>
</evidence>
<proteinExistence type="predicted"/>
<keyword evidence="1" id="KW-0732">Signal</keyword>
<protein>
    <recommendedName>
        <fullName evidence="4">SHOCT domain-containing protein</fullName>
    </recommendedName>
</protein>
<evidence type="ECO:0000313" key="3">
    <source>
        <dbReference type="Proteomes" id="UP000600139"/>
    </source>
</evidence>
<evidence type="ECO:0000256" key="1">
    <source>
        <dbReference type="SAM" id="SignalP"/>
    </source>
</evidence>